<dbReference type="RefSeq" id="WP_066855218.1">
    <property type="nucleotide sequence ID" value="NZ_JXMS01000015.1"/>
</dbReference>
<sequence>MKILFLSDLHGSYDRAKTVLDKAEKLNPDFIVLLGDLLYHGPRNPLPEGHDPKATATLLNSYKDKIIAVRGNCDAEVDQMVLDFPMMSDFSWLAADGRRIFLTHGHLWNPENLPPLTAGDTFVYGHVHRPKAYTDENGINIWNPGSCSLPKQSDRPTYATFEGNTFRVLELDETCILEQTL</sequence>
<dbReference type="GO" id="GO:0016787">
    <property type="term" value="F:hydrolase activity"/>
    <property type="evidence" value="ECO:0007669"/>
    <property type="project" value="UniProtKB-UniRule"/>
</dbReference>
<dbReference type="EC" id="3.1.4.-" evidence="2"/>
<evidence type="ECO:0000256" key="2">
    <source>
        <dbReference type="RuleBase" id="RU362039"/>
    </source>
</evidence>
<comment type="similarity">
    <text evidence="1 2">Belongs to the metallophosphoesterase superfamily. YfcE family.</text>
</comment>
<dbReference type="Gene3D" id="3.60.21.10">
    <property type="match status" value="1"/>
</dbReference>
<dbReference type="InterPro" id="IPR041802">
    <property type="entry name" value="MPP_YfcE"/>
</dbReference>
<dbReference type="Pfam" id="PF12850">
    <property type="entry name" value="Metallophos_2"/>
    <property type="match status" value="1"/>
</dbReference>
<reference evidence="4 5" key="1">
    <citation type="submission" date="2015-01" db="EMBL/GenBank/DDBJ databases">
        <title>Desulfovibrio sp. JC271 draft genome sequence.</title>
        <authorList>
            <person name="Shivani Y."/>
            <person name="Subhash Y."/>
            <person name="Sasikala C."/>
            <person name="Ramana C.V."/>
        </authorList>
    </citation>
    <scope>NUCLEOTIDE SEQUENCE [LARGE SCALE GENOMIC DNA]</scope>
    <source>
        <strain evidence="4 5">JC271</strain>
    </source>
</reference>
<dbReference type="STRING" id="1560234.SP90_09890"/>
<keyword evidence="2" id="KW-0479">Metal-binding</keyword>
<evidence type="ECO:0000256" key="1">
    <source>
        <dbReference type="ARBA" id="ARBA00008950"/>
    </source>
</evidence>
<organism evidence="4 5">
    <name type="scientific">Halodesulfovibrio spirochaetisodalis</name>
    <dbReference type="NCBI Taxonomy" id="1560234"/>
    <lineage>
        <taxon>Bacteria</taxon>
        <taxon>Pseudomonadati</taxon>
        <taxon>Thermodesulfobacteriota</taxon>
        <taxon>Desulfovibrionia</taxon>
        <taxon>Desulfovibrionales</taxon>
        <taxon>Desulfovibrionaceae</taxon>
        <taxon>Halodesulfovibrio</taxon>
    </lineage>
</organism>
<dbReference type="Proteomes" id="UP000091979">
    <property type="component" value="Unassembled WGS sequence"/>
</dbReference>
<dbReference type="SUPFAM" id="SSF56300">
    <property type="entry name" value="Metallo-dependent phosphatases"/>
    <property type="match status" value="1"/>
</dbReference>
<name>A0A1B7XC79_9BACT</name>
<evidence type="ECO:0000259" key="3">
    <source>
        <dbReference type="Pfam" id="PF12850"/>
    </source>
</evidence>
<dbReference type="PATRIC" id="fig|1560234.3.peg.812"/>
<comment type="caution">
    <text evidence="4">The sequence shown here is derived from an EMBL/GenBank/DDBJ whole genome shotgun (WGS) entry which is preliminary data.</text>
</comment>
<dbReference type="CDD" id="cd00841">
    <property type="entry name" value="MPP_YfcE"/>
    <property type="match status" value="1"/>
</dbReference>
<feature type="domain" description="Calcineurin-like phosphoesterase" evidence="3">
    <location>
        <begin position="1"/>
        <end position="162"/>
    </location>
</feature>
<dbReference type="GO" id="GO:0046872">
    <property type="term" value="F:metal ion binding"/>
    <property type="evidence" value="ECO:0007669"/>
    <property type="project" value="UniProtKB-KW"/>
</dbReference>
<gene>
    <name evidence="4" type="ORF">SP90_09890</name>
</gene>
<proteinExistence type="inferred from homology"/>
<accession>A0A1B7XC79</accession>
<dbReference type="EMBL" id="JXMS01000015">
    <property type="protein sequence ID" value="OBQ51511.1"/>
    <property type="molecule type" value="Genomic_DNA"/>
</dbReference>
<comment type="cofactor">
    <cofactor evidence="2">
        <name>a divalent metal cation</name>
        <dbReference type="ChEBI" id="CHEBI:60240"/>
    </cofactor>
</comment>
<dbReference type="NCBIfam" id="TIGR00040">
    <property type="entry name" value="yfcE"/>
    <property type="match status" value="1"/>
</dbReference>
<evidence type="ECO:0000313" key="5">
    <source>
        <dbReference type="Proteomes" id="UP000091979"/>
    </source>
</evidence>
<keyword evidence="5" id="KW-1185">Reference proteome</keyword>
<dbReference type="InterPro" id="IPR024654">
    <property type="entry name" value="Calcineurin-like_PHP_lpxH"/>
</dbReference>
<dbReference type="OrthoDB" id="9800565at2"/>
<dbReference type="PANTHER" id="PTHR11124">
    <property type="entry name" value="VACUOLAR SORTING PROTEIN VPS29"/>
    <property type="match status" value="1"/>
</dbReference>
<dbReference type="InterPro" id="IPR029052">
    <property type="entry name" value="Metallo-depent_PP-like"/>
</dbReference>
<dbReference type="AlphaFoldDB" id="A0A1B7XC79"/>
<protein>
    <recommendedName>
        <fullName evidence="2">Phosphoesterase</fullName>
        <ecNumber evidence="2">3.1.4.-</ecNumber>
    </recommendedName>
</protein>
<evidence type="ECO:0000313" key="4">
    <source>
        <dbReference type="EMBL" id="OBQ51511.1"/>
    </source>
</evidence>
<dbReference type="InterPro" id="IPR000979">
    <property type="entry name" value="Phosphodiesterase_MJ0936/Vps29"/>
</dbReference>
<dbReference type="NCBIfam" id="NF006988">
    <property type="entry name" value="PRK09453.1"/>
    <property type="match status" value="1"/>
</dbReference>